<dbReference type="EC" id="2.7.8.5" evidence="4"/>
<feature type="transmembrane region" description="Helical" evidence="14">
    <location>
        <begin position="7"/>
        <end position="28"/>
    </location>
</feature>
<comment type="catalytic activity">
    <reaction evidence="13">
        <text>a CDP-1,2-diacyl-sn-glycerol + sn-glycerol 3-phosphate = a 1,2-diacyl-sn-glycero-3-phospho-(1'-sn-glycero-3'-phosphate) + CMP + H(+)</text>
        <dbReference type="Rhea" id="RHEA:12593"/>
        <dbReference type="ChEBI" id="CHEBI:15378"/>
        <dbReference type="ChEBI" id="CHEBI:57597"/>
        <dbReference type="ChEBI" id="CHEBI:58332"/>
        <dbReference type="ChEBI" id="CHEBI:60110"/>
        <dbReference type="ChEBI" id="CHEBI:60377"/>
        <dbReference type="EC" id="2.7.8.5"/>
    </reaction>
</comment>
<evidence type="ECO:0000256" key="6">
    <source>
        <dbReference type="ARBA" id="ARBA00022516"/>
    </source>
</evidence>
<comment type="pathway">
    <text evidence="2">Phospholipid metabolism; phosphatidylglycerol biosynthesis; phosphatidylglycerol from CDP-diacylglycerol: step 1/2.</text>
</comment>
<evidence type="ECO:0000256" key="8">
    <source>
        <dbReference type="ARBA" id="ARBA00022989"/>
    </source>
</evidence>
<dbReference type="InterPro" id="IPR004570">
    <property type="entry name" value="Phosphatidylglycerol_P_synth"/>
</dbReference>
<dbReference type="PIRSF" id="PIRSF000847">
    <property type="entry name" value="Phos_ph_gly_syn"/>
    <property type="match status" value="1"/>
</dbReference>
<dbReference type="Gene3D" id="1.20.120.1760">
    <property type="match status" value="1"/>
</dbReference>
<dbReference type="InterPro" id="IPR000462">
    <property type="entry name" value="CDP-OH_P_trans"/>
</dbReference>
<feature type="transmembrane region" description="Helical" evidence="14">
    <location>
        <begin position="90"/>
        <end position="110"/>
    </location>
</feature>
<evidence type="ECO:0000256" key="4">
    <source>
        <dbReference type="ARBA" id="ARBA00013170"/>
    </source>
</evidence>
<feature type="transmembrane region" description="Helical" evidence="14">
    <location>
        <begin position="131"/>
        <end position="151"/>
    </location>
</feature>
<feature type="transmembrane region" description="Helical" evidence="14">
    <location>
        <begin position="157"/>
        <end position="174"/>
    </location>
</feature>
<keyword evidence="9" id="KW-0443">Lipid metabolism</keyword>
<dbReference type="EMBL" id="JBHRTS010000003">
    <property type="protein sequence ID" value="MFC3193658.1"/>
    <property type="molecule type" value="Genomic_DNA"/>
</dbReference>
<evidence type="ECO:0000256" key="12">
    <source>
        <dbReference type="ARBA" id="ARBA00023264"/>
    </source>
</evidence>
<keyword evidence="6" id="KW-0444">Lipid biosynthesis</keyword>
<evidence type="ECO:0000256" key="7">
    <source>
        <dbReference type="ARBA" id="ARBA00022692"/>
    </source>
</evidence>
<keyword evidence="7 14" id="KW-0812">Transmembrane</keyword>
<evidence type="ECO:0000256" key="2">
    <source>
        <dbReference type="ARBA" id="ARBA00005042"/>
    </source>
</evidence>
<evidence type="ECO:0000256" key="3">
    <source>
        <dbReference type="ARBA" id="ARBA00010441"/>
    </source>
</evidence>
<sequence length="189" mass="21344">MTHYLRYLPNVITIGRMIAVLPLMWLMWQKAYTGALLIAVVAGISDGLDGYLAKKFNWQGWLGGVLDPLADKMLMLGCYTVFWLQGVVPWWLYLLIIGRDAVIVLGASYYHFKVGKIARATPTMISKINTVLQILLLWVLLISYSGLVDMFAAHKPIMWLVALTSVISGIHYVWMGLKMKARQRAQEVA</sequence>
<dbReference type="PANTHER" id="PTHR14269">
    <property type="entry name" value="CDP-DIACYLGLYCEROL--GLYCEROL-3-PHOSPHATE 3-PHOSPHATIDYLTRANSFERASE-RELATED"/>
    <property type="match status" value="1"/>
</dbReference>
<proteinExistence type="inferred from homology"/>
<name>A0ABV7JBR4_9GAMM</name>
<evidence type="ECO:0000256" key="1">
    <source>
        <dbReference type="ARBA" id="ARBA00004141"/>
    </source>
</evidence>
<dbReference type="InterPro" id="IPR050324">
    <property type="entry name" value="CDP-alcohol_PTase-I"/>
</dbReference>
<evidence type="ECO:0000313" key="16">
    <source>
        <dbReference type="Proteomes" id="UP001595533"/>
    </source>
</evidence>
<dbReference type="PANTHER" id="PTHR14269:SF11">
    <property type="entry name" value="CDP-DIACYLGLYCEROL--GLYCEROL-3-PHOSPHATE 3-PHOSPHATIDYLTRANSFERASE"/>
    <property type="match status" value="1"/>
</dbReference>
<evidence type="ECO:0000313" key="15">
    <source>
        <dbReference type="EMBL" id="MFC3193658.1"/>
    </source>
</evidence>
<evidence type="ECO:0000256" key="9">
    <source>
        <dbReference type="ARBA" id="ARBA00023098"/>
    </source>
</evidence>
<comment type="subcellular location">
    <subcellularLocation>
        <location evidence="1">Membrane</location>
        <topology evidence="1">Multi-pass membrane protein</topology>
    </subcellularLocation>
</comment>
<dbReference type="Pfam" id="PF01066">
    <property type="entry name" value="CDP-OH_P_transf"/>
    <property type="match status" value="1"/>
</dbReference>
<evidence type="ECO:0000256" key="13">
    <source>
        <dbReference type="ARBA" id="ARBA00048586"/>
    </source>
</evidence>
<protein>
    <recommendedName>
        <fullName evidence="5">CDP-diacylglycerol--glycerol-3-phosphate 3-phosphatidyltransferase</fullName>
        <ecNumber evidence="4">2.7.8.5</ecNumber>
    </recommendedName>
</protein>
<keyword evidence="10 14" id="KW-0472">Membrane</keyword>
<evidence type="ECO:0000256" key="11">
    <source>
        <dbReference type="ARBA" id="ARBA00023209"/>
    </source>
</evidence>
<dbReference type="GO" id="GO:0016740">
    <property type="term" value="F:transferase activity"/>
    <property type="evidence" value="ECO:0007669"/>
    <property type="project" value="UniProtKB-KW"/>
</dbReference>
<evidence type="ECO:0000256" key="10">
    <source>
        <dbReference type="ARBA" id="ARBA00023136"/>
    </source>
</evidence>
<keyword evidence="16" id="KW-1185">Reference proteome</keyword>
<reference evidence="16" key="1">
    <citation type="journal article" date="2019" name="Int. J. Syst. Evol. Microbiol.">
        <title>The Global Catalogue of Microorganisms (GCM) 10K type strain sequencing project: providing services to taxonomists for standard genome sequencing and annotation.</title>
        <authorList>
            <consortium name="The Broad Institute Genomics Platform"/>
            <consortium name="The Broad Institute Genome Sequencing Center for Infectious Disease"/>
            <person name="Wu L."/>
            <person name="Ma J."/>
        </authorList>
    </citation>
    <scope>NUCLEOTIDE SEQUENCE [LARGE SCALE GENOMIC DNA]</scope>
    <source>
        <strain evidence="16">KCTC 42953</strain>
    </source>
</reference>
<keyword evidence="12" id="KW-1208">Phospholipid metabolism</keyword>
<keyword evidence="8 14" id="KW-1133">Transmembrane helix</keyword>
<comment type="similarity">
    <text evidence="3">Belongs to the CDP-alcohol phosphatidyltransferase class-I family.</text>
</comment>
<evidence type="ECO:0000256" key="5">
    <source>
        <dbReference type="ARBA" id="ARBA00014944"/>
    </source>
</evidence>
<organism evidence="15 16">
    <name type="scientific">Marinicella sediminis</name>
    <dbReference type="NCBI Taxonomy" id="1792834"/>
    <lineage>
        <taxon>Bacteria</taxon>
        <taxon>Pseudomonadati</taxon>
        <taxon>Pseudomonadota</taxon>
        <taxon>Gammaproteobacteria</taxon>
        <taxon>Lysobacterales</taxon>
        <taxon>Marinicellaceae</taxon>
        <taxon>Marinicella</taxon>
    </lineage>
</organism>
<dbReference type="RefSeq" id="WP_077411534.1">
    <property type="nucleotide sequence ID" value="NZ_JBHRTS010000003.1"/>
</dbReference>
<keyword evidence="15" id="KW-0808">Transferase</keyword>
<dbReference type="InterPro" id="IPR043130">
    <property type="entry name" value="CDP-OH_PTrfase_TM_dom"/>
</dbReference>
<dbReference type="Proteomes" id="UP001595533">
    <property type="component" value="Unassembled WGS sequence"/>
</dbReference>
<comment type="caution">
    <text evidence="15">The sequence shown here is derived from an EMBL/GenBank/DDBJ whole genome shotgun (WGS) entry which is preliminary data.</text>
</comment>
<evidence type="ECO:0000256" key="14">
    <source>
        <dbReference type="SAM" id="Phobius"/>
    </source>
</evidence>
<accession>A0ABV7JBR4</accession>
<keyword evidence="11" id="KW-0594">Phospholipid biosynthesis</keyword>
<gene>
    <name evidence="15" type="ORF">ACFODZ_05345</name>
</gene>